<dbReference type="EMBL" id="ASHM01048172">
    <property type="protein sequence ID" value="PNX85184.1"/>
    <property type="molecule type" value="Genomic_DNA"/>
</dbReference>
<proteinExistence type="predicted"/>
<comment type="caution">
    <text evidence="1">The sequence shown here is derived from an EMBL/GenBank/DDBJ whole genome shotgun (WGS) entry which is preliminary data.</text>
</comment>
<feature type="non-terminal residue" evidence="1">
    <location>
        <position position="1"/>
    </location>
</feature>
<organism evidence="1 2">
    <name type="scientific">Trifolium pratense</name>
    <name type="common">Red clover</name>
    <dbReference type="NCBI Taxonomy" id="57577"/>
    <lineage>
        <taxon>Eukaryota</taxon>
        <taxon>Viridiplantae</taxon>
        <taxon>Streptophyta</taxon>
        <taxon>Embryophyta</taxon>
        <taxon>Tracheophyta</taxon>
        <taxon>Spermatophyta</taxon>
        <taxon>Magnoliopsida</taxon>
        <taxon>eudicotyledons</taxon>
        <taxon>Gunneridae</taxon>
        <taxon>Pentapetalae</taxon>
        <taxon>rosids</taxon>
        <taxon>fabids</taxon>
        <taxon>Fabales</taxon>
        <taxon>Fabaceae</taxon>
        <taxon>Papilionoideae</taxon>
        <taxon>50 kb inversion clade</taxon>
        <taxon>NPAAA clade</taxon>
        <taxon>Hologalegina</taxon>
        <taxon>IRL clade</taxon>
        <taxon>Trifolieae</taxon>
        <taxon>Trifolium</taxon>
    </lineage>
</organism>
<protein>
    <submittedName>
        <fullName evidence="1">Uncharacterized protein</fullName>
    </submittedName>
</protein>
<reference evidence="1 2" key="2">
    <citation type="journal article" date="2017" name="Front. Plant Sci.">
        <title>Gene Classification and Mining of Molecular Markers Useful in Red Clover (Trifolium pratense) Breeding.</title>
        <authorList>
            <person name="Istvanek J."/>
            <person name="Dluhosova J."/>
            <person name="Dluhos P."/>
            <person name="Patkova L."/>
            <person name="Nedelnik J."/>
            <person name="Repkova J."/>
        </authorList>
    </citation>
    <scope>NUCLEOTIDE SEQUENCE [LARGE SCALE GENOMIC DNA]</scope>
    <source>
        <strain evidence="2">cv. Tatra</strain>
        <tissue evidence="1">Young leaves</tissue>
    </source>
</reference>
<sequence>SIHNVILLESTSDTFHPGCAEEMECFVSAPDLLRIQVVGGTKLVA</sequence>
<accession>A0A2K3M337</accession>
<evidence type="ECO:0000313" key="2">
    <source>
        <dbReference type="Proteomes" id="UP000236291"/>
    </source>
</evidence>
<evidence type="ECO:0000313" key="1">
    <source>
        <dbReference type="EMBL" id="PNX85184.1"/>
    </source>
</evidence>
<dbReference type="Proteomes" id="UP000236291">
    <property type="component" value="Unassembled WGS sequence"/>
</dbReference>
<reference evidence="1 2" key="1">
    <citation type="journal article" date="2014" name="Am. J. Bot.">
        <title>Genome assembly and annotation for red clover (Trifolium pratense; Fabaceae).</title>
        <authorList>
            <person name="Istvanek J."/>
            <person name="Jaros M."/>
            <person name="Krenek A."/>
            <person name="Repkova J."/>
        </authorList>
    </citation>
    <scope>NUCLEOTIDE SEQUENCE [LARGE SCALE GENOMIC DNA]</scope>
    <source>
        <strain evidence="2">cv. Tatra</strain>
        <tissue evidence="1">Young leaves</tissue>
    </source>
</reference>
<dbReference type="AlphaFoldDB" id="A0A2K3M337"/>
<gene>
    <name evidence="1" type="ORF">L195_g041251</name>
</gene>
<name>A0A2K3M337_TRIPR</name>